<gene>
    <name evidence="1" type="ORF">NPIL_146311</name>
</gene>
<sequence length="99" mass="11036">MPVGPSALMRLAAQPAYFVFRYKPGTYPLGFIKAPKNPIVKGDQFLKQSGGGVSLNSHCLPSPEIFFLRCLLSGMRIPSRNSRRVWLNLMRPSGSPYPR</sequence>
<dbReference type="Proteomes" id="UP000887013">
    <property type="component" value="Unassembled WGS sequence"/>
</dbReference>
<protein>
    <submittedName>
        <fullName evidence="1">Uncharacterized protein</fullName>
    </submittedName>
</protein>
<name>A0A8X6Q4E3_NEPPI</name>
<comment type="caution">
    <text evidence="1">The sequence shown here is derived from an EMBL/GenBank/DDBJ whole genome shotgun (WGS) entry which is preliminary data.</text>
</comment>
<evidence type="ECO:0000313" key="2">
    <source>
        <dbReference type="Proteomes" id="UP000887013"/>
    </source>
</evidence>
<proteinExistence type="predicted"/>
<organism evidence="1 2">
    <name type="scientific">Nephila pilipes</name>
    <name type="common">Giant wood spider</name>
    <name type="synonym">Nephila maculata</name>
    <dbReference type="NCBI Taxonomy" id="299642"/>
    <lineage>
        <taxon>Eukaryota</taxon>
        <taxon>Metazoa</taxon>
        <taxon>Ecdysozoa</taxon>
        <taxon>Arthropoda</taxon>
        <taxon>Chelicerata</taxon>
        <taxon>Arachnida</taxon>
        <taxon>Araneae</taxon>
        <taxon>Araneomorphae</taxon>
        <taxon>Entelegynae</taxon>
        <taxon>Araneoidea</taxon>
        <taxon>Nephilidae</taxon>
        <taxon>Nephila</taxon>
    </lineage>
</organism>
<dbReference type="AlphaFoldDB" id="A0A8X6Q4E3"/>
<evidence type="ECO:0000313" key="1">
    <source>
        <dbReference type="EMBL" id="GFU05802.1"/>
    </source>
</evidence>
<dbReference type="EMBL" id="BMAW01077340">
    <property type="protein sequence ID" value="GFU05802.1"/>
    <property type="molecule type" value="Genomic_DNA"/>
</dbReference>
<keyword evidence="2" id="KW-1185">Reference proteome</keyword>
<reference evidence="1" key="1">
    <citation type="submission" date="2020-08" db="EMBL/GenBank/DDBJ databases">
        <title>Multicomponent nature underlies the extraordinary mechanical properties of spider dragline silk.</title>
        <authorList>
            <person name="Kono N."/>
            <person name="Nakamura H."/>
            <person name="Mori M."/>
            <person name="Yoshida Y."/>
            <person name="Ohtoshi R."/>
            <person name="Malay A.D."/>
            <person name="Moran D.A.P."/>
            <person name="Tomita M."/>
            <person name="Numata K."/>
            <person name="Arakawa K."/>
        </authorList>
    </citation>
    <scope>NUCLEOTIDE SEQUENCE</scope>
</reference>
<accession>A0A8X6Q4E3</accession>